<keyword evidence="2" id="KW-1185">Reference proteome</keyword>
<dbReference type="EMBL" id="JAWDGP010003349">
    <property type="protein sequence ID" value="KAK3775204.1"/>
    <property type="molecule type" value="Genomic_DNA"/>
</dbReference>
<sequence>MVCVILYLWDGKSYPVAAGWEEVPCLCVIVRVILYLRDGKQTQHRHHGCWLPFTKHLRSSHTAHSGSKSFSSCYNVYKTPNEVVLSHNYRQNEVGSLNHMSPFPTRFIPLC</sequence>
<dbReference type="AlphaFoldDB" id="A0AAE0ZTD7"/>
<reference evidence="1" key="1">
    <citation type="journal article" date="2023" name="G3 (Bethesda)">
        <title>A reference genome for the long-term kleptoplast-retaining sea slug Elysia crispata morphotype clarki.</title>
        <authorList>
            <person name="Eastman K.E."/>
            <person name="Pendleton A.L."/>
            <person name="Shaikh M.A."/>
            <person name="Suttiyut T."/>
            <person name="Ogas R."/>
            <person name="Tomko P."/>
            <person name="Gavelis G."/>
            <person name="Widhalm J.R."/>
            <person name="Wisecaver J.H."/>
        </authorList>
    </citation>
    <scope>NUCLEOTIDE SEQUENCE</scope>
    <source>
        <strain evidence="1">ECLA1</strain>
    </source>
</reference>
<comment type="caution">
    <text evidence="1">The sequence shown here is derived from an EMBL/GenBank/DDBJ whole genome shotgun (WGS) entry which is preliminary data.</text>
</comment>
<evidence type="ECO:0000313" key="2">
    <source>
        <dbReference type="Proteomes" id="UP001283361"/>
    </source>
</evidence>
<gene>
    <name evidence="1" type="ORF">RRG08_065260</name>
</gene>
<protein>
    <submittedName>
        <fullName evidence="1">Uncharacterized protein</fullName>
    </submittedName>
</protein>
<accession>A0AAE0ZTD7</accession>
<proteinExistence type="predicted"/>
<name>A0AAE0ZTD7_9GAST</name>
<evidence type="ECO:0000313" key="1">
    <source>
        <dbReference type="EMBL" id="KAK3775204.1"/>
    </source>
</evidence>
<organism evidence="1 2">
    <name type="scientific">Elysia crispata</name>
    <name type="common">lettuce slug</name>
    <dbReference type="NCBI Taxonomy" id="231223"/>
    <lineage>
        <taxon>Eukaryota</taxon>
        <taxon>Metazoa</taxon>
        <taxon>Spiralia</taxon>
        <taxon>Lophotrochozoa</taxon>
        <taxon>Mollusca</taxon>
        <taxon>Gastropoda</taxon>
        <taxon>Heterobranchia</taxon>
        <taxon>Euthyneura</taxon>
        <taxon>Panpulmonata</taxon>
        <taxon>Sacoglossa</taxon>
        <taxon>Placobranchoidea</taxon>
        <taxon>Plakobranchidae</taxon>
        <taxon>Elysia</taxon>
    </lineage>
</organism>
<dbReference type="Proteomes" id="UP001283361">
    <property type="component" value="Unassembled WGS sequence"/>
</dbReference>